<dbReference type="InterPro" id="IPR021109">
    <property type="entry name" value="Peptidase_aspartic_dom_sf"/>
</dbReference>
<evidence type="ECO:0000313" key="1">
    <source>
        <dbReference type="EMBL" id="KYN10407.1"/>
    </source>
</evidence>
<dbReference type="InterPro" id="IPR005312">
    <property type="entry name" value="DUF1759"/>
</dbReference>
<reference evidence="1 2" key="1">
    <citation type="submission" date="2015-09" db="EMBL/GenBank/DDBJ databases">
        <title>Trachymyrmex cornetzi WGS genome.</title>
        <authorList>
            <person name="Nygaard S."/>
            <person name="Hu H."/>
            <person name="Boomsma J."/>
            <person name="Zhang G."/>
        </authorList>
    </citation>
    <scope>NUCLEOTIDE SEQUENCE [LARGE SCALE GENOMIC DNA]</scope>
    <source>
        <strain evidence="1">Tcor2-1</strain>
        <tissue evidence="1">Whole body</tissue>
    </source>
</reference>
<dbReference type="EMBL" id="KQ981002">
    <property type="protein sequence ID" value="KYN10407.1"/>
    <property type="molecule type" value="Genomic_DNA"/>
</dbReference>
<proteinExistence type="predicted"/>
<evidence type="ECO:0000313" key="2">
    <source>
        <dbReference type="Proteomes" id="UP000078492"/>
    </source>
</evidence>
<accession>A0A151ITI6</accession>
<sequence>MENLTKLRAKRTNVKGQLTQFVKFVRDHGEERKEQSPDRIRRAEELYSTYNEVQSQIAELKLEAIIGKNPPPSQKEMQALDAKITRERQAVEDTYFEYLAIAKQLVEAEQTNVVVHQQEQQVNNLSVKLPTLQLPKFNGSYDQWLMYKDTFTSVIDSNVRLTSIQKFQYLRSCLTGEALQVIHTLETTVENYEIAWRLIKERYENKKLIINTHIKELFELQTVNKGSHAALRTFIDSIRTHVRALEVLKQPIAHWDTILIYLLSDKLDYTTRKDWELEIGKRDADSMPSLEALLEFLTTRAHTLELVEGSKNKQEHAKYTALKKVGKKVNVAATLPSCVFCEGQHHVSKCEKFQKLSVSEKREEVRKRQLCFNCLRKGHYIQACIASTCKVCSKKHNTILHMDQGEQIENKTTTGMNSKDKSNTTGLSKELRANTEASGKEAAVIVHTTRLTESIVFIAKIYVMDYEGNWRVCRAMMDPGSQSNIITKDLARKLKLKGNRVEVPISGISQTQITAKESTSIRIKSMHNEFSAELDCLIMPSITERLPHIKVNTHNWDIPEELNLADPSFNLPGTIDILLGSSHFWTLMRAGQRELSDALPRLQETQLGWIVGGELINPRALSNKRVCNIAAINLNEQLIKFWSIEESPIQQRENLYTPQEQLAEDLFLHTVRRDQDGRYIVRMPREESIKLGNSESIAIKRFLAIERKLNQQPKLKADYHKFVKEYEELGHMSIVQPPYSMPEKEYYYLPHQPVIKITSLTTKLRVVFDGSSKSSTGTSLNQKLLSGANLQRDLWEIMIRFRAHQYVMTADIKMMFR</sequence>
<dbReference type="Gene3D" id="2.40.70.10">
    <property type="entry name" value="Acid Proteases"/>
    <property type="match status" value="1"/>
</dbReference>
<organism evidence="1 2">
    <name type="scientific">Trachymyrmex cornetzi</name>
    <dbReference type="NCBI Taxonomy" id="471704"/>
    <lineage>
        <taxon>Eukaryota</taxon>
        <taxon>Metazoa</taxon>
        <taxon>Ecdysozoa</taxon>
        <taxon>Arthropoda</taxon>
        <taxon>Hexapoda</taxon>
        <taxon>Insecta</taxon>
        <taxon>Pterygota</taxon>
        <taxon>Neoptera</taxon>
        <taxon>Endopterygota</taxon>
        <taxon>Hymenoptera</taxon>
        <taxon>Apocrita</taxon>
        <taxon>Aculeata</taxon>
        <taxon>Formicoidea</taxon>
        <taxon>Formicidae</taxon>
        <taxon>Myrmicinae</taxon>
        <taxon>Trachymyrmex</taxon>
    </lineage>
</organism>
<name>A0A151ITI6_9HYME</name>
<dbReference type="AlphaFoldDB" id="A0A151ITI6"/>
<protein>
    <submittedName>
        <fullName evidence="1">Uncharacterized protein</fullName>
    </submittedName>
</protein>
<dbReference type="KEGG" id="tcz:108769044"/>
<dbReference type="PANTHER" id="PTHR47331">
    <property type="entry name" value="PHD-TYPE DOMAIN-CONTAINING PROTEIN"/>
    <property type="match status" value="1"/>
</dbReference>
<dbReference type="Pfam" id="PF03564">
    <property type="entry name" value="DUF1759"/>
    <property type="match status" value="1"/>
</dbReference>
<dbReference type="PANTHER" id="PTHR47331:SF5">
    <property type="entry name" value="RIBONUCLEASE H"/>
    <property type="match status" value="1"/>
</dbReference>
<dbReference type="Proteomes" id="UP000078492">
    <property type="component" value="Unassembled WGS sequence"/>
</dbReference>
<dbReference type="OrthoDB" id="7553315at2759"/>
<keyword evidence="2" id="KW-1185">Reference proteome</keyword>
<gene>
    <name evidence="1" type="ORF">ALC57_17462</name>
</gene>
<dbReference type="STRING" id="471704.A0A151ITI6"/>